<accession>A0A9P4N5I8</accession>
<evidence type="ECO:0000256" key="1">
    <source>
        <dbReference type="SAM" id="MobiDB-lite"/>
    </source>
</evidence>
<feature type="compositionally biased region" description="Low complexity" evidence="1">
    <location>
        <begin position="117"/>
        <end position="126"/>
    </location>
</feature>
<comment type="caution">
    <text evidence="2">The sequence shown here is derived from an EMBL/GenBank/DDBJ whole genome shotgun (WGS) entry which is preliminary data.</text>
</comment>
<organism evidence="2 3">
    <name type="scientific">Lojkania enalia</name>
    <dbReference type="NCBI Taxonomy" id="147567"/>
    <lineage>
        <taxon>Eukaryota</taxon>
        <taxon>Fungi</taxon>
        <taxon>Dikarya</taxon>
        <taxon>Ascomycota</taxon>
        <taxon>Pezizomycotina</taxon>
        <taxon>Dothideomycetes</taxon>
        <taxon>Pleosporomycetidae</taxon>
        <taxon>Pleosporales</taxon>
        <taxon>Pleosporales incertae sedis</taxon>
        <taxon>Lojkania</taxon>
    </lineage>
</organism>
<feature type="region of interest" description="Disordered" evidence="1">
    <location>
        <begin position="649"/>
        <end position="684"/>
    </location>
</feature>
<keyword evidence="3" id="KW-1185">Reference proteome</keyword>
<feature type="region of interest" description="Disordered" evidence="1">
    <location>
        <begin position="179"/>
        <end position="241"/>
    </location>
</feature>
<protein>
    <submittedName>
        <fullName evidence="2">Uncharacterized protein</fullName>
    </submittedName>
</protein>
<feature type="region of interest" description="Disordered" evidence="1">
    <location>
        <begin position="277"/>
        <end position="296"/>
    </location>
</feature>
<feature type="region of interest" description="Disordered" evidence="1">
    <location>
        <begin position="379"/>
        <end position="491"/>
    </location>
</feature>
<proteinExistence type="predicted"/>
<dbReference type="AlphaFoldDB" id="A0A9P4N5I8"/>
<name>A0A9P4N5I8_9PLEO</name>
<evidence type="ECO:0000313" key="3">
    <source>
        <dbReference type="Proteomes" id="UP000800093"/>
    </source>
</evidence>
<feature type="compositionally biased region" description="Basic and acidic residues" evidence="1">
    <location>
        <begin position="194"/>
        <end position="204"/>
    </location>
</feature>
<feature type="compositionally biased region" description="Polar residues" evidence="1">
    <location>
        <begin position="663"/>
        <end position="676"/>
    </location>
</feature>
<feature type="region of interest" description="Disordered" evidence="1">
    <location>
        <begin position="81"/>
        <end position="132"/>
    </location>
</feature>
<dbReference type="Proteomes" id="UP000800093">
    <property type="component" value="Unassembled WGS sequence"/>
</dbReference>
<evidence type="ECO:0000313" key="2">
    <source>
        <dbReference type="EMBL" id="KAF2267117.1"/>
    </source>
</evidence>
<feature type="compositionally biased region" description="Basic and acidic residues" evidence="1">
    <location>
        <begin position="450"/>
        <end position="466"/>
    </location>
</feature>
<reference evidence="3" key="1">
    <citation type="journal article" date="2020" name="Stud. Mycol.">
        <title>101 Dothideomycetes genomes: A test case for predicting lifestyles and emergence of pathogens.</title>
        <authorList>
            <person name="Haridas S."/>
            <person name="Albert R."/>
            <person name="Binder M."/>
            <person name="Bloem J."/>
            <person name="LaButti K."/>
            <person name="Salamov A."/>
            <person name="Andreopoulos B."/>
            <person name="Baker S."/>
            <person name="Barry K."/>
            <person name="Bills G."/>
            <person name="Bluhm B."/>
            <person name="Cannon C."/>
            <person name="Castanera R."/>
            <person name="Culley D."/>
            <person name="Daum C."/>
            <person name="Ezra D."/>
            <person name="Gonzalez J."/>
            <person name="Henrissat B."/>
            <person name="Kuo A."/>
            <person name="Liang C."/>
            <person name="Lipzen A."/>
            <person name="Lutzoni F."/>
            <person name="Magnuson J."/>
            <person name="Mondo S."/>
            <person name="Nolan M."/>
            <person name="Ohm R."/>
            <person name="Pangilinan J."/>
            <person name="Park H.-J."/>
            <person name="Ramirez L."/>
            <person name="Alfaro M."/>
            <person name="Sun H."/>
            <person name="Tritt A."/>
            <person name="Yoshinaga Y."/>
            <person name="Zwiers L.-H."/>
            <person name="Turgeon B."/>
            <person name="Goodwin S."/>
            <person name="Spatafora J."/>
            <person name="Crous P."/>
            <person name="Grigoriev I."/>
        </authorList>
    </citation>
    <scope>NUCLEOTIDE SEQUENCE [LARGE SCALE GENOMIC DNA]</scope>
    <source>
        <strain evidence="3">CBS 304.66</strain>
    </source>
</reference>
<sequence length="704" mass="77557">MSALLALHTHLRAGLDYEPLSVDPKDVLECELDENSDERAAKRRRIEVIATQYLKGRVPTLISARLRGPFNDTWENPWAKLGQSVKGRQNKNRVSSRVTKRHTHQRKIIEDLRRSSRAPSPEPSRAIQSSLRSSIRVQKYQDGAIVASGNSIDDNRQLEGTEIFSARADLRVPRRTQISSQWLKRPTQDIGRSTSEDRPHDASLHHSPTPRRQGTLPMGSQRELRLAPPKNSVHTTRSSIPREIQPILGANWMSSAPISTAISSPVDYLRTEIHTAVSKKGSNRDPNQRVGSTSSATVLDGTVECAQPTASHAKPSGPMLLHVPKATTATIQGGVSSWMLAQPSYEYVPSKIQDNIYLPSREGVQRCAERCVPTPLAHTCAKSERQETSAKAPKGPLPPVDFVASPTPNPLVGFKYHKVHTGGAKRTRKSAQKAKLRPMTFESSPAVPINREEDTTPETHSDRLDSDEPSDENIEPERPNNQGPRAPPRDIYDVMATNDEQRVDRVSHKQSSMSTQAAMMLAQLGFQEGTFPLEASDTPRTWFSHQEGDSNACLREPSPTTTPFHTFNAKLDIMHGAPKSVSWGPSMSTQDLFTAASPFSFSTVKKKKSLLRSSLGFTVLPTEDDRQADGNAVKSSTPSAERIPLKDRNSSMLVSADTDNVGKGSQESLLHTTETPSKIPEASKGRSYATLNNLDFTVSLDLTD</sequence>
<dbReference type="EMBL" id="ML986594">
    <property type="protein sequence ID" value="KAF2267117.1"/>
    <property type="molecule type" value="Genomic_DNA"/>
</dbReference>
<feature type="compositionally biased region" description="Basic residues" evidence="1">
    <location>
        <begin position="415"/>
        <end position="436"/>
    </location>
</feature>
<gene>
    <name evidence="2" type="ORF">CC78DRAFT_105014</name>
</gene>
<dbReference type="OrthoDB" id="5419922at2759"/>